<feature type="transmembrane region" description="Helical" evidence="6">
    <location>
        <begin position="71"/>
        <end position="90"/>
    </location>
</feature>
<dbReference type="PANTHER" id="PTHR31272">
    <property type="entry name" value="CYTOCHROME C-TYPE BIOGENESIS PROTEIN HI_1454-RELATED"/>
    <property type="match status" value="1"/>
</dbReference>
<sequence>MNISFLISFFTGAASVISPCVLPLIPIIVGHSILKKKFSQTTAFILGFFLVFTIITTLTVLFTAAINYYLFYFRITAALLLIGVGIFFIIDKNIFKHSYTPKNNNKNTGSFMLGFLTCLAWSPCYGPYIVAIATYSASTGNLLYTTVNMTLFAAGYSLTLLLIGIFASKLNFERLITYSKWIRIGSGTIIFIAGLYLLLNLL</sequence>
<evidence type="ECO:0000256" key="4">
    <source>
        <dbReference type="ARBA" id="ARBA00022989"/>
    </source>
</evidence>
<keyword evidence="4 6" id="KW-1133">Transmembrane helix</keyword>
<dbReference type="OrthoDB" id="115386at2157"/>
<organism evidence="8 9">
    <name type="scientific">Methanobacterium bryantii</name>
    <dbReference type="NCBI Taxonomy" id="2161"/>
    <lineage>
        <taxon>Archaea</taxon>
        <taxon>Methanobacteriati</taxon>
        <taxon>Methanobacteriota</taxon>
        <taxon>Methanomada group</taxon>
        <taxon>Methanobacteria</taxon>
        <taxon>Methanobacteriales</taxon>
        <taxon>Methanobacteriaceae</taxon>
        <taxon>Methanobacterium</taxon>
    </lineage>
</organism>
<dbReference type="InterPro" id="IPR051790">
    <property type="entry name" value="Cytochrome_c-biogenesis_DsbD"/>
</dbReference>
<dbReference type="InterPro" id="IPR003834">
    <property type="entry name" value="Cyt_c_assmbl_TM_dom"/>
</dbReference>
<proteinExistence type="inferred from homology"/>
<feature type="transmembrane region" description="Helical" evidence="6">
    <location>
        <begin position="180"/>
        <end position="199"/>
    </location>
</feature>
<keyword evidence="3 6" id="KW-0812">Transmembrane</keyword>
<evidence type="ECO:0000256" key="2">
    <source>
        <dbReference type="ARBA" id="ARBA00006143"/>
    </source>
</evidence>
<evidence type="ECO:0000256" key="6">
    <source>
        <dbReference type="SAM" id="Phobius"/>
    </source>
</evidence>
<feature type="domain" description="Cytochrome C biogenesis protein transmembrane" evidence="7">
    <location>
        <begin position="6"/>
        <end position="170"/>
    </location>
</feature>
<dbReference type="Pfam" id="PF02683">
    <property type="entry name" value="DsbD_TM"/>
    <property type="match status" value="1"/>
</dbReference>
<keyword evidence="5 6" id="KW-0472">Membrane</keyword>
<evidence type="ECO:0000256" key="3">
    <source>
        <dbReference type="ARBA" id="ARBA00022692"/>
    </source>
</evidence>
<comment type="subcellular location">
    <subcellularLocation>
        <location evidence="1">Membrane</location>
        <topology evidence="1">Multi-pass membrane protein</topology>
    </subcellularLocation>
</comment>
<gene>
    <name evidence="8" type="ORF">ASJ80_04650</name>
</gene>
<feature type="transmembrane region" description="Helical" evidence="6">
    <location>
        <begin position="6"/>
        <end position="29"/>
    </location>
</feature>
<evidence type="ECO:0000256" key="1">
    <source>
        <dbReference type="ARBA" id="ARBA00004141"/>
    </source>
</evidence>
<evidence type="ECO:0000313" key="8">
    <source>
        <dbReference type="EMBL" id="PAV03296.1"/>
    </source>
</evidence>
<evidence type="ECO:0000256" key="5">
    <source>
        <dbReference type="ARBA" id="ARBA00023136"/>
    </source>
</evidence>
<dbReference type="GO" id="GO:0017004">
    <property type="term" value="P:cytochrome complex assembly"/>
    <property type="evidence" value="ECO:0007669"/>
    <property type="project" value="InterPro"/>
</dbReference>
<dbReference type="PANTHER" id="PTHR31272:SF9">
    <property type="entry name" value="BLL1027 PROTEIN"/>
    <property type="match status" value="1"/>
</dbReference>
<feature type="transmembrane region" description="Helical" evidence="6">
    <location>
        <begin position="111"/>
        <end position="137"/>
    </location>
</feature>
<keyword evidence="9" id="KW-1185">Reference proteome</keyword>
<reference evidence="8 9" key="1">
    <citation type="journal article" date="2017" name="BMC Genomics">
        <title>Genomic analysis of methanogenic archaea reveals a shift towards energy conservation.</title>
        <authorList>
            <person name="Gilmore S.P."/>
            <person name="Henske J.K."/>
            <person name="Sexton J.A."/>
            <person name="Solomon K.V."/>
            <person name="Seppala S."/>
            <person name="Yoo J.I."/>
            <person name="Huyett L.M."/>
            <person name="Pressman A."/>
            <person name="Cogan J.Z."/>
            <person name="Kivenson V."/>
            <person name="Peng X."/>
            <person name="Tan Y."/>
            <person name="Valentine D.L."/>
            <person name="O'Malley M.A."/>
        </authorList>
    </citation>
    <scope>NUCLEOTIDE SEQUENCE [LARGE SCALE GENOMIC DNA]</scope>
    <source>
        <strain evidence="8 9">M.o.H.</strain>
    </source>
</reference>
<dbReference type="AlphaFoldDB" id="A0A2A2H1Y1"/>
<feature type="transmembrane region" description="Helical" evidence="6">
    <location>
        <begin position="149"/>
        <end position="168"/>
    </location>
</feature>
<comment type="caution">
    <text evidence="8">The sequence shown here is derived from an EMBL/GenBank/DDBJ whole genome shotgun (WGS) entry which is preliminary data.</text>
</comment>
<comment type="similarity">
    <text evidence="2">Belongs to the DsbD family.</text>
</comment>
<dbReference type="EMBL" id="LMVM01000039">
    <property type="protein sequence ID" value="PAV03296.1"/>
    <property type="molecule type" value="Genomic_DNA"/>
</dbReference>
<dbReference type="Proteomes" id="UP000217784">
    <property type="component" value="Unassembled WGS sequence"/>
</dbReference>
<dbReference type="GO" id="GO:0016020">
    <property type="term" value="C:membrane"/>
    <property type="evidence" value="ECO:0007669"/>
    <property type="project" value="UniProtKB-SubCell"/>
</dbReference>
<name>A0A2A2H1Y1_METBR</name>
<accession>A0A2A2H1Y1</accession>
<dbReference type="RefSeq" id="WP_069584521.1">
    <property type="nucleotide sequence ID" value="NZ_LMVM01000039.1"/>
</dbReference>
<evidence type="ECO:0000259" key="7">
    <source>
        <dbReference type="Pfam" id="PF02683"/>
    </source>
</evidence>
<feature type="transmembrane region" description="Helical" evidence="6">
    <location>
        <begin position="41"/>
        <end position="65"/>
    </location>
</feature>
<protein>
    <submittedName>
        <fullName evidence="8">Cytochrome C biogenesis protein</fullName>
    </submittedName>
</protein>
<evidence type="ECO:0000313" key="9">
    <source>
        <dbReference type="Proteomes" id="UP000217784"/>
    </source>
</evidence>